<feature type="compositionally biased region" description="Low complexity" evidence="1">
    <location>
        <begin position="151"/>
        <end position="170"/>
    </location>
</feature>
<organism evidence="2 3">
    <name type="scientific">Cylindrotheca closterium</name>
    <dbReference type="NCBI Taxonomy" id="2856"/>
    <lineage>
        <taxon>Eukaryota</taxon>
        <taxon>Sar</taxon>
        <taxon>Stramenopiles</taxon>
        <taxon>Ochrophyta</taxon>
        <taxon>Bacillariophyta</taxon>
        <taxon>Bacillariophyceae</taxon>
        <taxon>Bacillariophycidae</taxon>
        <taxon>Bacillariales</taxon>
        <taxon>Bacillariaceae</taxon>
        <taxon>Cylindrotheca</taxon>
    </lineage>
</organism>
<comment type="caution">
    <text evidence="2">The sequence shown here is derived from an EMBL/GenBank/DDBJ whole genome shotgun (WGS) entry which is preliminary data.</text>
</comment>
<dbReference type="AlphaFoldDB" id="A0AAD2PXT1"/>
<feature type="compositionally biased region" description="Acidic residues" evidence="1">
    <location>
        <begin position="594"/>
        <end position="608"/>
    </location>
</feature>
<evidence type="ECO:0000256" key="1">
    <source>
        <dbReference type="SAM" id="MobiDB-lite"/>
    </source>
</evidence>
<feature type="compositionally biased region" description="Basic and acidic residues" evidence="1">
    <location>
        <begin position="224"/>
        <end position="238"/>
    </location>
</feature>
<evidence type="ECO:0000313" key="2">
    <source>
        <dbReference type="EMBL" id="CAJ1967749.1"/>
    </source>
</evidence>
<feature type="compositionally biased region" description="Acidic residues" evidence="1">
    <location>
        <begin position="542"/>
        <end position="557"/>
    </location>
</feature>
<feature type="region of interest" description="Disordered" evidence="1">
    <location>
        <begin position="869"/>
        <end position="898"/>
    </location>
</feature>
<proteinExistence type="predicted"/>
<feature type="compositionally biased region" description="Polar residues" evidence="1">
    <location>
        <begin position="396"/>
        <end position="405"/>
    </location>
</feature>
<feature type="region of interest" description="Disordered" evidence="1">
    <location>
        <begin position="784"/>
        <end position="857"/>
    </location>
</feature>
<gene>
    <name evidence="2" type="ORF">CYCCA115_LOCUS22916</name>
</gene>
<dbReference type="Proteomes" id="UP001295423">
    <property type="component" value="Unassembled WGS sequence"/>
</dbReference>
<feature type="compositionally biased region" description="Acidic residues" evidence="1">
    <location>
        <begin position="491"/>
        <end position="506"/>
    </location>
</feature>
<feature type="compositionally biased region" description="Polar residues" evidence="1">
    <location>
        <begin position="889"/>
        <end position="898"/>
    </location>
</feature>
<sequence>MMIGPMDDMLDDMMSSDEEEEDQLDSSLDFDDDDDHSYNDYDEPTFGSDEEEDYSTGCLSTIWEDEEPPENETVNGTIDTSGRTGNALLAFQNSKNNLSFLNDSANRDLWRSSSSFTSPVSTMWEDGLSLEGSDRRENKPTRRWSSEMSFGSLNSDNSGNAGNGNAAMRRGSGGHNRRGSGGFNNYEADNKDGTPKMCYRRMSMGARSQSDSSLGSNNTNNSISEHKSNITADKKDGTPKMCYRRMSMGARSQSDSSLGSNNSVTEHRSNITSDSMKDGAPQMTFRRMSMGARSQSDSSLGSNNSVTEHKSNTTDKIMKSLMEETYGCETSDALIAQMVNAYFTGEKVQMVVDSLANSNKDGEPDVGILEVTPTSMRQSRGARPRLSLDSYLAATPTRTTRSNQLPPGKPRRQLSPIRRRSMDSLDSGVTGVSGDSLLERIQTKPNANAFNADETPEKIKDTPPVNPTDAVRKRPPGIPVRQRSLASMNTEGDDDDSDASIDDSFGDESSAGASTAGPTSFRFSKRGSLLSACSSTGTMTIEEGDEDDCSSSDDETLDSNAESESVGHTIPPPRQYFAPLKGGGGGATTSSVEESVEDSDLEDDEDESLPSRQYLAPLKGGPTDEIDDGGVAPPREYLVPLSMGHQEHEEEDEEEEEREYLVSTKGDELEESPVVVEETQPQQDEDVDSEVDSEGPMVVGLEGLSDPSTIIPEITTISLPPEDERVDAKLILEKHLLEEQAPQSPRTLERKRSGSSHKRKIKYDMARCAITPKIDMLLSPVGTHSNKNKVAPDSMTFPPSVVEKSNMMDISDRTLPPAPEEPEDSDPILSPLQKKIPRRTSSNSSNKDTIDKRIRIRSKMQHVEDRLANIRSLMDEPSSEEDIEKDFESSSTQLTDATSAYLTDGSSEMEMLVPLSMMTNSTHSSRSRSRHVSMAGMVDETVPGPPMRSPRSPNSPLQHPTPCGPTIMEDAATTSGSGPSSLVKEFTSNSGRKARTALTKGFQRSRQRLQSLLRPNSSSHSAAESWSVGSSSSNSFSVQ</sequence>
<feature type="compositionally biased region" description="Acidic residues" evidence="1">
    <location>
        <begin position="8"/>
        <end position="54"/>
    </location>
</feature>
<feature type="compositionally biased region" description="Low complexity" evidence="1">
    <location>
        <begin position="1008"/>
        <end position="1039"/>
    </location>
</feature>
<feature type="compositionally biased region" description="Low complexity" evidence="1">
    <location>
        <begin position="294"/>
        <end position="305"/>
    </location>
</feature>
<feature type="compositionally biased region" description="Acidic residues" evidence="1">
    <location>
        <begin position="683"/>
        <end position="693"/>
    </location>
</feature>
<feature type="compositionally biased region" description="Acidic residues" evidence="1">
    <location>
        <begin position="649"/>
        <end position="658"/>
    </location>
</feature>
<protein>
    <submittedName>
        <fullName evidence="2">Uncharacterized protein</fullName>
    </submittedName>
</protein>
<dbReference type="EMBL" id="CAKOGP040002347">
    <property type="protein sequence ID" value="CAJ1967749.1"/>
    <property type="molecule type" value="Genomic_DNA"/>
</dbReference>
<feature type="compositionally biased region" description="Low complexity" evidence="1">
    <location>
        <begin position="507"/>
        <end position="520"/>
    </location>
</feature>
<feature type="compositionally biased region" description="Low complexity" evidence="1">
    <location>
        <begin position="252"/>
        <end position="263"/>
    </location>
</feature>
<feature type="region of interest" description="Disordered" evidence="1">
    <location>
        <begin position="919"/>
        <end position="1039"/>
    </location>
</feature>
<feature type="region of interest" description="Disordered" evidence="1">
    <location>
        <begin position="736"/>
        <end position="764"/>
    </location>
</feature>
<evidence type="ECO:0000313" key="3">
    <source>
        <dbReference type="Proteomes" id="UP001295423"/>
    </source>
</evidence>
<accession>A0AAD2PXT1</accession>
<keyword evidence="3" id="KW-1185">Reference proteome</keyword>
<feature type="region of interest" description="Disordered" evidence="1">
    <location>
        <begin position="127"/>
        <end position="310"/>
    </location>
</feature>
<feature type="compositionally biased region" description="Polar residues" evidence="1">
    <location>
        <begin position="972"/>
        <end position="991"/>
    </location>
</feature>
<name>A0AAD2PXT1_9STRA</name>
<reference evidence="2" key="1">
    <citation type="submission" date="2023-08" db="EMBL/GenBank/DDBJ databases">
        <authorList>
            <person name="Audoor S."/>
            <person name="Bilcke G."/>
        </authorList>
    </citation>
    <scope>NUCLEOTIDE SEQUENCE</scope>
</reference>
<feature type="region of interest" description="Disordered" evidence="1">
    <location>
        <begin position="395"/>
        <end position="706"/>
    </location>
</feature>
<feature type="compositionally biased region" description="Polar residues" evidence="1">
    <location>
        <begin position="206"/>
        <end position="223"/>
    </location>
</feature>
<feature type="region of interest" description="Disordered" evidence="1">
    <location>
        <begin position="1"/>
        <end position="56"/>
    </location>
</feature>
<feature type="compositionally biased region" description="Gly residues" evidence="1">
    <location>
        <begin position="171"/>
        <end position="182"/>
    </location>
</feature>